<proteinExistence type="predicted"/>
<organism evidence="2">
    <name type="scientific">Cryptomonas curvata</name>
    <dbReference type="NCBI Taxonomy" id="233186"/>
    <lineage>
        <taxon>Eukaryota</taxon>
        <taxon>Cryptophyceae</taxon>
        <taxon>Cryptomonadales</taxon>
        <taxon>Cryptomonadaceae</taxon>
        <taxon>Cryptomonas</taxon>
    </lineage>
</organism>
<sequence>MLYTKYKILRSTRTLFNLEYIFKENFFIGFFQLKSLSFENIIQIKQLTFTLNMKVFFCKNTLIKKNKFLPLLFLPSLSQGCLVIIYSRVLSMFDSINLILNKTKLFSLFFYIENKLTFLKKLYLLSKTSRMDFFVQFIHLLDNYNKNMLSLFVASNYRFQFLSNIL</sequence>
<evidence type="ECO:0000313" key="2">
    <source>
        <dbReference type="EMBL" id="AVM81247.1"/>
    </source>
</evidence>
<geneLocation type="mitochondrion" evidence="2"/>
<dbReference type="GeneID" id="36496314"/>
<keyword evidence="1" id="KW-0812">Transmembrane</keyword>
<feature type="transmembrane region" description="Helical" evidence="1">
    <location>
        <begin position="68"/>
        <end position="89"/>
    </location>
</feature>
<keyword evidence="1" id="KW-0472">Membrane</keyword>
<dbReference type="GO" id="GO:0005840">
    <property type="term" value="C:ribosome"/>
    <property type="evidence" value="ECO:0007669"/>
    <property type="project" value="UniProtKB-KW"/>
</dbReference>
<keyword evidence="1" id="KW-1133">Transmembrane helix</keyword>
<protein>
    <submittedName>
        <fullName evidence="2">Ribosomal protein S10 (Orf166)</fullName>
    </submittedName>
</protein>
<dbReference type="AlphaFoldDB" id="A0A2P1G8F7"/>
<dbReference type="EMBL" id="MG680942">
    <property type="protein sequence ID" value="AVM81247.1"/>
    <property type="molecule type" value="Genomic_DNA"/>
</dbReference>
<gene>
    <name evidence="2" type="primary">orf167</name>
    <name evidence="2" type="ORF">CplaMt_p029</name>
</gene>
<keyword evidence="2" id="KW-0496">Mitochondrion</keyword>
<keyword evidence="2" id="KW-0689">Ribosomal protein</keyword>
<accession>A0A2P1G8F7</accession>
<name>A0A2P1G8F7_9CRYP</name>
<dbReference type="RefSeq" id="YP_009476754.1">
    <property type="nucleotide sequence ID" value="NC_037454.1"/>
</dbReference>
<keyword evidence="2" id="KW-0687">Ribonucleoprotein</keyword>
<evidence type="ECO:0000256" key="1">
    <source>
        <dbReference type="SAM" id="Phobius"/>
    </source>
</evidence>
<reference evidence="2" key="1">
    <citation type="submission" date="2017-12" db="EMBL/GenBank/DDBJ databases">
        <title>Comparative mitochondrial genomics of cryptophyte algae: gene shuffling and dynamic mobile genetic elements.</title>
        <authorList>
            <person name="Kim J.I."/>
            <person name="Yoon H.S."/>
            <person name="Yi G."/>
            <person name="Shin W."/>
            <person name="Archibald J.M."/>
        </authorList>
    </citation>
    <scope>NUCLEOTIDE SEQUENCE</scope>
    <source>
        <strain evidence="2">FBCC300012D</strain>
    </source>
</reference>